<keyword evidence="3" id="KW-1185">Reference proteome</keyword>
<evidence type="ECO:0000313" key="2">
    <source>
        <dbReference type="EMBL" id="QSL66927.1"/>
    </source>
</evidence>
<dbReference type="EMBL" id="CP054546">
    <property type="protein sequence ID" value="QSL66927.1"/>
    <property type="molecule type" value="Genomic_DNA"/>
</dbReference>
<feature type="region of interest" description="Disordered" evidence="1">
    <location>
        <begin position="1"/>
        <end position="23"/>
    </location>
</feature>
<protein>
    <submittedName>
        <fullName evidence="2">Uncharacterized protein</fullName>
    </submittedName>
</protein>
<dbReference type="Proteomes" id="UP000663699">
    <property type="component" value="Chromosome 15"/>
</dbReference>
<feature type="compositionally biased region" description="Polar residues" evidence="1">
    <location>
        <begin position="39"/>
        <end position="58"/>
    </location>
</feature>
<name>A0A899GEA4_9ASCO</name>
<proteinExistence type="predicted"/>
<gene>
    <name evidence="2" type="ORF">MERGE_001314</name>
</gene>
<accession>A0A899GEA4</accession>
<dbReference type="AlphaFoldDB" id="A0A899GEA4"/>
<evidence type="ECO:0000313" key="3">
    <source>
        <dbReference type="Proteomes" id="UP000663699"/>
    </source>
</evidence>
<reference evidence="2" key="1">
    <citation type="submission" date="2020-06" db="EMBL/GenBank/DDBJ databases">
        <title>Genomes of multiple members of Pneumocystis genus reveal paths to human pathogen Pneumocystis jirovecii.</title>
        <authorList>
            <person name="Cisse O.H."/>
            <person name="Ma L."/>
            <person name="Dekker J."/>
            <person name="Khil P."/>
            <person name="Jo J."/>
            <person name="Brenchley J."/>
            <person name="Blair R."/>
            <person name="Pahar B."/>
            <person name="Chabe M."/>
            <person name="Van Rompay K.A."/>
            <person name="Keesler R."/>
            <person name="Sukura A."/>
            <person name="Hirsch V."/>
            <person name="Kutty G."/>
            <person name="Liu Y."/>
            <person name="Peng L."/>
            <person name="Chen J."/>
            <person name="Song J."/>
            <person name="Weissenbacher-Lang C."/>
            <person name="Xu J."/>
            <person name="Upham N.S."/>
            <person name="Stajich J.E."/>
            <person name="Cuomo C.A."/>
            <person name="Cushion M.T."/>
            <person name="Kovacs J.A."/>
        </authorList>
    </citation>
    <scope>NUCLEOTIDE SEQUENCE</scope>
    <source>
        <strain evidence="2">2A</strain>
    </source>
</reference>
<feature type="region of interest" description="Disordered" evidence="1">
    <location>
        <begin position="39"/>
        <end position="64"/>
    </location>
</feature>
<organism evidence="2 3">
    <name type="scientific">Pneumocystis wakefieldiae</name>
    <dbReference type="NCBI Taxonomy" id="38082"/>
    <lineage>
        <taxon>Eukaryota</taxon>
        <taxon>Fungi</taxon>
        <taxon>Dikarya</taxon>
        <taxon>Ascomycota</taxon>
        <taxon>Taphrinomycotina</taxon>
        <taxon>Pneumocystomycetes</taxon>
        <taxon>Pneumocystaceae</taxon>
        <taxon>Pneumocystis</taxon>
    </lineage>
</organism>
<sequence length="91" mass="10058">MSHETVVAENAVHNESKDDVGDICPMNDPVLDKLSSLSGSPFSWEESPTLNQSSTSISEMKEMQNESSFFIDKERFFSDNDTLPPSSPSIT</sequence>
<evidence type="ECO:0000256" key="1">
    <source>
        <dbReference type="SAM" id="MobiDB-lite"/>
    </source>
</evidence>